<proteinExistence type="predicted"/>
<reference evidence="2" key="2">
    <citation type="submission" date="2025-09" db="UniProtKB">
        <authorList>
            <consortium name="Ensembl"/>
        </authorList>
    </citation>
    <scope>IDENTIFICATION</scope>
</reference>
<sequence>MAPNAPREAGVWRQTKALLFKNCLVKCRTKKSSVQEVLFPLFFLFWLILMSMMHPHRWYDEVPNSNLGVLDPSVLVNLVVGYTPPTRMAREIMRKVAYDNFEDGLITEEYLSEEDLEKASASKSSNFVGVVFKDAMSYQLRFPDMVAMASVYTESRASCSSLRTSCESITYWTSGFAALQACIDAAIIQVTQPVPTSAVGWLPSLHHRLIKVGKDL</sequence>
<keyword evidence="1" id="KW-0812">Transmembrane</keyword>
<dbReference type="Ensembl" id="ENSPSTT00000020697.1">
    <property type="protein sequence ID" value="ENSPSTP00000019746.1"/>
    <property type="gene ID" value="ENSPSTG00000014288.1"/>
</dbReference>
<organism evidence="2 3">
    <name type="scientific">Pavo cristatus</name>
    <name type="common">Indian peafowl</name>
    <name type="synonym">Blue peafowl</name>
    <dbReference type="NCBI Taxonomy" id="9049"/>
    <lineage>
        <taxon>Eukaryota</taxon>
        <taxon>Metazoa</taxon>
        <taxon>Chordata</taxon>
        <taxon>Craniata</taxon>
        <taxon>Vertebrata</taxon>
        <taxon>Euteleostomi</taxon>
        <taxon>Archelosauria</taxon>
        <taxon>Archosauria</taxon>
        <taxon>Dinosauria</taxon>
        <taxon>Saurischia</taxon>
        <taxon>Theropoda</taxon>
        <taxon>Coelurosauria</taxon>
        <taxon>Aves</taxon>
        <taxon>Neognathae</taxon>
        <taxon>Galloanserae</taxon>
        <taxon>Galliformes</taxon>
        <taxon>Phasianidae</taxon>
        <taxon>Phasianinae</taxon>
        <taxon>Pavo</taxon>
    </lineage>
</organism>
<dbReference type="AlphaFoldDB" id="A0A8C9FSS6"/>
<keyword evidence="1" id="KW-0472">Membrane</keyword>
<evidence type="ECO:0008006" key="4">
    <source>
        <dbReference type="Google" id="ProtNLM"/>
    </source>
</evidence>
<reference evidence="2" key="1">
    <citation type="submission" date="2025-08" db="UniProtKB">
        <authorList>
            <consortium name="Ensembl"/>
        </authorList>
    </citation>
    <scope>IDENTIFICATION</scope>
</reference>
<evidence type="ECO:0000313" key="3">
    <source>
        <dbReference type="Proteomes" id="UP000694428"/>
    </source>
</evidence>
<feature type="transmembrane region" description="Helical" evidence="1">
    <location>
        <begin position="37"/>
        <end position="55"/>
    </location>
</feature>
<keyword evidence="3" id="KW-1185">Reference proteome</keyword>
<accession>A0A8C9FSS6</accession>
<evidence type="ECO:0000256" key="1">
    <source>
        <dbReference type="SAM" id="Phobius"/>
    </source>
</evidence>
<keyword evidence="1" id="KW-1133">Transmembrane helix</keyword>
<protein>
    <recommendedName>
        <fullName evidence="4">ABCA5</fullName>
    </recommendedName>
</protein>
<evidence type="ECO:0000313" key="2">
    <source>
        <dbReference type="Ensembl" id="ENSPSTP00000019746.1"/>
    </source>
</evidence>
<name>A0A8C9FSS6_PAVCR</name>
<dbReference type="Proteomes" id="UP000694428">
    <property type="component" value="Unplaced"/>
</dbReference>